<protein>
    <submittedName>
        <fullName evidence="2">Uncharacterized protein</fullName>
    </submittedName>
</protein>
<evidence type="ECO:0000313" key="3">
    <source>
        <dbReference type="Proteomes" id="UP000218209"/>
    </source>
</evidence>
<reference evidence="2 3" key="1">
    <citation type="submission" date="2017-03" db="EMBL/GenBank/DDBJ databases">
        <title>WGS assembly of Porphyra umbilicalis.</title>
        <authorList>
            <person name="Brawley S.H."/>
            <person name="Blouin N.A."/>
            <person name="Ficko-Blean E."/>
            <person name="Wheeler G.L."/>
            <person name="Lohr M."/>
            <person name="Goodson H.V."/>
            <person name="Jenkins J.W."/>
            <person name="Blaby-Haas C.E."/>
            <person name="Helliwell K.E."/>
            <person name="Chan C."/>
            <person name="Marriage T."/>
            <person name="Bhattacharya D."/>
            <person name="Klein A.S."/>
            <person name="Badis Y."/>
            <person name="Brodie J."/>
            <person name="Cao Y."/>
            <person name="Collen J."/>
            <person name="Dittami S.M."/>
            <person name="Gachon C.M."/>
            <person name="Green B.R."/>
            <person name="Karpowicz S."/>
            <person name="Kim J.W."/>
            <person name="Kudahl U."/>
            <person name="Lin S."/>
            <person name="Michel G."/>
            <person name="Mittag M."/>
            <person name="Olson B.J."/>
            <person name="Pangilinan J."/>
            <person name="Peng Y."/>
            <person name="Qiu H."/>
            <person name="Shu S."/>
            <person name="Singer J.T."/>
            <person name="Smith A.G."/>
            <person name="Sprecher B.N."/>
            <person name="Wagner V."/>
            <person name="Wang W."/>
            <person name="Wang Z.-Y."/>
            <person name="Yan J."/>
            <person name="Yarish C."/>
            <person name="Zoeuner-Riek S."/>
            <person name="Zhuang Y."/>
            <person name="Zou Y."/>
            <person name="Lindquist E.A."/>
            <person name="Grimwood J."/>
            <person name="Barry K."/>
            <person name="Rokhsar D.S."/>
            <person name="Schmutz J."/>
            <person name="Stiller J.W."/>
            <person name="Grossman A.R."/>
            <person name="Prochnik S.E."/>
        </authorList>
    </citation>
    <scope>NUCLEOTIDE SEQUENCE [LARGE SCALE GENOMIC DNA]</scope>
    <source>
        <strain evidence="2">4086291</strain>
    </source>
</reference>
<dbReference type="Proteomes" id="UP000218209">
    <property type="component" value="Unassembled WGS sequence"/>
</dbReference>
<sequence length="252" mass="25467">MAPAVPPPGAAVFAAAAGAPLGGSSPVLADVGISNGISASACHAAVAEPLSDLPCDWHLPLAVHRSLAIVGCSARAVSRAAVLGIATAVGRDKGNANVAAAICALRGLTTVPARRWGAVVKRETAALKGDASAEATGLGCARLTDCGVESAPVVAEASTVRRRRRRPPPSHDGSARNGGGTICWGSCTRRLALPSPSISTSGRPPAPPSGHYPGRLWPLGGGGCPPRPPFRPRHGHRRGRAPHPRLVPLLHA</sequence>
<proteinExistence type="predicted"/>
<feature type="region of interest" description="Disordered" evidence="1">
    <location>
        <begin position="154"/>
        <end position="179"/>
    </location>
</feature>
<organism evidence="2 3">
    <name type="scientific">Porphyra umbilicalis</name>
    <name type="common">Purple laver</name>
    <name type="synonym">Red alga</name>
    <dbReference type="NCBI Taxonomy" id="2786"/>
    <lineage>
        <taxon>Eukaryota</taxon>
        <taxon>Rhodophyta</taxon>
        <taxon>Bangiophyceae</taxon>
        <taxon>Bangiales</taxon>
        <taxon>Bangiaceae</taxon>
        <taxon>Porphyra</taxon>
    </lineage>
</organism>
<evidence type="ECO:0000256" key="1">
    <source>
        <dbReference type="SAM" id="MobiDB-lite"/>
    </source>
</evidence>
<name>A0A1X6P5L7_PORUM</name>
<feature type="region of interest" description="Disordered" evidence="1">
    <location>
        <begin position="194"/>
        <end position="252"/>
    </location>
</feature>
<dbReference type="AlphaFoldDB" id="A0A1X6P5L7"/>
<feature type="compositionally biased region" description="Basic residues" evidence="1">
    <location>
        <begin position="230"/>
        <end position="243"/>
    </location>
</feature>
<accession>A0A1X6P5L7</accession>
<gene>
    <name evidence="2" type="ORF">BU14_0206s0006</name>
</gene>
<keyword evidence="3" id="KW-1185">Reference proteome</keyword>
<dbReference type="EMBL" id="KV918879">
    <property type="protein sequence ID" value="OSX76124.1"/>
    <property type="molecule type" value="Genomic_DNA"/>
</dbReference>
<evidence type="ECO:0000313" key="2">
    <source>
        <dbReference type="EMBL" id="OSX76124.1"/>
    </source>
</evidence>